<dbReference type="EMBL" id="AOUO01000637">
    <property type="protein sequence ID" value="EOD63311.1"/>
    <property type="molecule type" value="Genomic_DNA"/>
</dbReference>
<name>R1HSJ4_9PSEU</name>
<accession>R1HSJ4</accession>
<dbReference type="AlphaFoldDB" id="R1HSJ4"/>
<gene>
    <name evidence="1" type="ORF">H480_37735</name>
</gene>
<proteinExistence type="predicted"/>
<keyword evidence="2" id="KW-1185">Reference proteome</keyword>
<dbReference type="OrthoDB" id="3855545at2"/>
<reference evidence="1 2" key="1">
    <citation type="submission" date="2013-02" db="EMBL/GenBank/DDBJ databases">
        <title>Draft genome sequence of Amycolatopsis vancoresmycina strain DSM 44592T.</title>
        <authorList>
            <person name="Kumar S."/>
            <person name="Kaur N."/>
            <person name="Kaur C."/>
            <person name="Raghava G.P.S."/>
            <person name="Mayilraj S."/>
        </authorList>
    </citation>
    <scope>NUCLEOTIDE SEQUENCE [LARGE SCALE GENOMIC DNA]</scope>
    <source>
        <strain evidence="1 2">DSM 44592</strain>
    </source>
</reference>
<sequence length="92" mass="10233">MRCPVCGEESLSPLADFDTASSMARILFKRPGFLEPRPVFLVRHARVCRSCFAVVPFLDEQYQRKLAEEWDTLIPVAPDATPGTPPSPESPS</sequence>
<evidence type="ECO:0000313" key="2">
    <source>
        <dbReference type="Proteomes" id="UP000014139"/>
    </source>
</evidence>
<comment type="caution">
    <text evidence="1">The sequence shown here is derived from an EMBL/GenBank/DDBJ whole genome shotgun (WGS) entry which is preliminary data.</text>
</comment>
<dbReference type="Proteomes" id="UP000014139">
    <property type="component" value="Unassembled WGS sequence"/>
</dbReference>
<organism evidence="1 2">
    <name type="scientific">Amycolatopsis vancoresmycina DSM 44592</name>
    <dbReference type="NCBI Taxonomy" id="1292037"/>
    <lineage>
        <taxon>Bacteria</taxon>
        <taxon>Bacillati</taxon>
        <taxon>Actinomycetota</taxon>
        <taxon>Actinomycetes</taxon>
        <taxon>Pseudonocardiales</taxon>
        <taxon>Pseudonocardiaceae</taxon>
        <taxon>Amycolatopsis</taxon>
    </lineage>
</organism>
<dbReference type="PATRIC" id="fig|1292037.4.peg.7087"/>
<evidence type="ECO:0000313" key="1">
    <source>
        <dbReference type="EMBL" id="EOD63311.1"/>
    </source>
</evidence>
<protein>
    <submittedName>
        <fullName evidence="1">Uncharacterized protein</fullName>
    </submittedName>
</protein>
<dbReference type="RefSeq" id="WP_004560446.1">
    <property type="nucleotide sequence ID" value="NZ_AOUO01000637.1"/>
</dbReference>